<name>A0A366K8A9_9BIFI</name>
<dbReference type="EMBL" id="PDCG01000007">
    <property type="protein sequence ID" value="RBP97398.1"/>
    <property type="molecule type" value="Genomic_DNA"/>
</dbReference>
<keyword evidence="3" id="KW-1185">Reference proteome</keyword>
<evidence type="ECO:0000313" key="2">
    <source>
        <dbReference type="EMBL" id="RBP97398.1"/>
    </source>
</evidence>
<feature type="transmembrane region" description="Helical" evidence="1">
    <location>
        <begin position="52"/>
        <end position="71"/>
    </location>
</feature>
<keyword evidence="1" id="KW-0472">Membrane</keyword>
<evidence type="ECO:0000256" key="1">
    <source>
        <dbReference type="SAM" id="Phobius"/>
    </source>
</evidence>
<keyword evidence="1" id="KW-1133">Transmembrane helix</keyword>
<keyword evidence="1" id="KW-0812">Transmembrane</keyword>
<dbReference type="Proteomes" id="UP000252530">
    <property type="component" value="Unassembled WGS sequence"/>
</dbReference>
<evidence type="ECO:0000313" key="3">
    <source>
        <dbReference type="Proteomes" id="UP000252530"/>
    </source>
</evidence>
<feature type="transmembrane region" description="Helical" evidence="1">
    <location>
        <begin position="26"/>
        <end position="46"/>
    </location>
</feature>
<dbReference type="AlphaFoldDB" id="A0A366K8A9"/>
<dbReference type="RefSeq" id="WP_113860608.1">
    <property type="nucleotide sequence ID" value="NZ_PDCG01000007.1"/>
</dbReference>
<comment type="caution">
    <text evidence="2">The sequence shown here is derived from an EMBL/GenBank/DDBJ whole genome shotgun (WGS) entry which is preliminary data.</text>
</comment>
<dbReference type="OrthoDB" id="3243101at2"/>
<accession>A0A366K8A9</accession>
<proteinExistence type="predicted"/>
<protein>
    <submittedName>
        <fullName evidence="2">DUF2530 domain-containing protein</fullName>
    </submittedName>
</protein>
<reference evidence="2 3" key="1">
    <citation type="submission" date="2017-10" db="EMBL/GenBank/DDBJ databases">
        <title>Bifidobacterium xylocopum sp. nov. and Bifidobacterium aemilianum sp. nov., from the carpenter bee (Xylocopa violacea) digestive tract.</title>
        <authorList>
            <person name="Alberoni D."/>
            <person name="Baffoni L."/>
            <person name="Di Gioia D."/>
            <person name="Gaggia F."/>
            <person name="Biavati B."/>
        </authorList>
    </citation>
    <scope>NUCLEOTIDE SEQUENCE [LARGE SCALE GENOMIC DNA]</scope>
    <source>
        <strain evidence="2 3">XV10</strain>
    </source>
</reference>
<gene>
    <name evidence="2" type="ORF">CRD60_07195</name>
</gene>
<organism evidence="2 3">
    <name type="scientific">Bifidobacterium aemilianum</name>
    <dbReference type="NCBI Taxonomy" id="2493120"/>
    <lineage>
        <taxon>Bacteria</taxon>
        <taxon>Bacillati</taxon>
        <taxon>Actinomycetota</taxon>
        <taxon>Actinomycetes</taxon>
        <taxon>Bifidobacteriales</taxon>
        <taxon>Bifidobacteriaceae</taxon>
        <taxon>Bifidobacterium</taxon>
    </lineage>
</organism>
<sequence length="84" mass="9449">MKLAPIFNPDARRAAPKPIRVDLRKVFVIGTSLWTVALLVSLILLLLDVKALPLVVVCASGVLIGLAMLVWEHFDRWNYRRLGK</sequence>